<gene>
    <name evidence="1" type="ordered locus">CHU_0164</name>
</gene>
<dbReference type="Proteomes" id="UP000001822">
    <property type="component" value="Chromosome"/>
</dbReference>
<protein>
    <recommendedName>
        <fullName evidence="3">Co-chaperone DjlA N-terminal domain-containing protein</fullName>
    </recommendedName>
</protein>
<dbReference type="KEGG" id="chu:CHU_0164"/>
<dbReference type="InterPro" id="IPR029024">
    <property type="entry name" value="TerB-like"/>
</dbReference>
<keyword evidence="2" id="KW-1185">Reference proteome</keyword>
<sequence length="122" mass="14312">MLSEEKKILLLLHLIIFNYHGLDESERKLLIDLAAKHDAEEELTWAYSMMGNDYYSSHENIHNWFNERIKEIGTEKKLSYLSTVWQASVSKGFISEMEATAMLKIAHNWGIQKELLTLIRKK</sequence>
<dbReference type="AlphaFoldDB" id="A0A6N4SMG5"/>
<organism evidence="1 2">
    <name type="scientific">Cytophaga hutchinsonii (strain ATCC 33406 / DSM 1761 / CIP 103989 / NBRC 15051 / NCIMB 9469 / D465)</name>
    <dbReference type="NCBI Taxonomy" id="269798"/>
    <lineage>
        <taxon>Bacteria</taxon>
        <taxon>Pseudomonadati</taxon>
        <taxon>Bacteroidota</taxon>
        <taxon>Cytophagia</taxon>
        <taxon>Cytophagales</taxon>
        <taxon>Cytophagaceae</taxon>
        <taxon>Cytophaga</taxon>
    </lineage>
</organism>
<evidence type="ECO:0000313" key="1">
    <source>
        <dbReference type="EMBL" id="ABG57456.1"/>
    </source>
</evidence>
<reference evidence="1 2" key="1">
    <citation type="journal article" date="2007" name="Appl. Environ. Microbiol.">
        <title>Genome sequence of the cellulolytic gliding bacterium Cytophaga hutchinsonii.</title>
        <authorList>
            <person name="Xie G."/>
            <person name="Bruce D.C."/>
            <person name="Challacombe J.F."/>
            <person name="Chertkov O."/>
            <person name="Detter J.C."/>
            <person name="Gilna P."/>
            <person name="Han C.S."/>
            <person name="Lucas S."/>
            <person name="Misra M."/>
            <person name="Myers G.L."/>
            <person name="Richardson P."/>
            <person name="Tapia R."/>
            <person name="Thayer N."/>
            <person name="Thompson L.S."/>
            <person name="Brettin T.S."/>
            <person name="Henrissat B."/>
            <person name="Wilson D.B."/>
            <person name="McBride M.J."/>
        </authorList>
    </citation>
    <scope>NUCLEOTIDE SEQUENCE [LARGE SCALE GENOMIC DNA]</scope>
    <source>
        <strain evidence="2">ATCC 33406 / DSM 1761 / CIP 103989 / NBRC 15051 / NCIMB 9469 / D465</strain>
    </source>
</reference>
<dbReference type="RefSeq" id="WP_011583572.1">
    <property type="nucleotide sequence ID" value="NC_008255.1"/>
</dbReference>
<dbReference type="OrthoDB" id="955005at2"/>
<evidence type="ECO:0000313" key="2">
    <source>
        <dbReference type="Proteomes" id="UP000001822"/>
    </source>
</evidence>
<dbReference type="EMBL" id="CP000383">
    <property type="protein sequence ID" value="ABG57456.1"/>
    <property type="molecule type" value="Genomic_DNA"/>
</dbReference>
<evidence type="ECO:0008006" key="3">
    <source>
        <dbReference type="Google" id="ProtNLM"/>
    </source>
</evidence>
<accession>A0A6N4SMG5</accession>
<dbReference type="SUPFAM" id="SSF158682">
    <property type="entry name" value="TerB-like"/>
    <property type="match status" value="1"/>
</dbReference>
<name>A0A6N4SMG5_CYTH3</name>
<proteinExistence type="predicted"/>